<feature type="compositionally biased region" description="Pro residues" evidence="1">
    <location>
        <begin position="48"/>
        <end position="61"/>
    </location>
</feature>
<evidence type="ECO:0000256" key="1">
    <source>
        <dbReference type="SAM" id="MobiDB-lite"/>
    </source>
</evidence>
<feature type="region of interest" description="Disordered" evidence="1">
    <location>
        <begin position="1"/>
        <end position="102"/>
    </location>
</feature>
<reference evidence="3 4" key="1">
    <citation type="journal article" date="2023" name="Commun. Biol.">
        <title>Reorganization of the ancestral sex-determining regions during the evolution of trioecy in Pleodorina starrii.</title>
        <authorList>
            <person name="Takahashi K."/>
            <person name="Suzuki S."/>
            <person name="Kawai-Toyooka H."/>
            <person name="Yamamoto K."/>
            <person name="Hamaji T."/>
            <person name="Ootsuki R."/>
            <person name="Yamaguchi H."/>
            <person name="Kawachi M."/>
            <person name="Higashiyama T."/>
            <person name="Nozaki H."/>
        </authorList>
    </citation>
    <scope>NUCLEOTIDE SEQUENCE [LARGE SCALE GENOMIC DNA]</scope>
    <source>
        <strain evidence="3 4">NIES-4479</strain>
    </source>
</reference>
<comment type="caution">
    <text evidence="3">The sequence shown here is derived from an EMBL/GenBank/DDBJ whole genome shotgun (WGS) entry which is preliminary data.</text>
</comment>
<dbReference type="Proteomes" id="UP001165080">
    <property type="component" value="Unassembled WGS sequence"/>
</dbReference>
<feature type="transmembrane region" description="Helical" evidence="2">
    <location>
        <begin position="358"/>
        <end position="385"/>
    </location>
</feature>
<dbReference type="AlphaFoldDB" id="A0A9W6BI83"/>
<feature type="compositionally biased region" description="Basic and acidic residues" evidence="1">
    <location>
        <begin position="161"/>
        <end position="170"/>
    </location>
</feature>
<keyword evidence="2" id="KW-0472">Membrane</keyword>
<feature type="transmembrane region" description="Helical" evidence="2">
    <location>
        <begin position="309"/>
        <end position="326"/>
    </location>
</feature>
<protein>
    <recommendedName>
        <fullName evidence="5">Transmembrane protein</fullName>
    </recommendedName>
</protein>
<gene>
    <name evidence="3" type="primary">PLEST003691</name>
    <name evidence="3" type="ORF">PLESTB_000657800</name>
</gene>
<feature type="compositionally biased region" description="Basic and acidic residues" evidence="1">
    <location>
        <begin position="12"/>
        <end position="21"/>
    </location>
</feature>
<accession>A0A9W6BI83</accession>
<evidence type="ECO:0008006" key="5">
    <source>
        <dbReference type="Google" id="ProtNLM"/>
    </source>
</evidence>
<feature type="transmembrane region" description="Helical" evidence="2">
    <location>
        <begin position="489"/>
        <end position="515"/>
    </location>
</feature>
<evidence type="ECO:0000256" key="2">
    <source>
        <dbReference type="SAM" id="Phobius"/>
    </source>
</evidence>
<feature type="compositionally biased region" description="Polar residues" evidence="1">
    <location>
        <begin position="144"/>
        <end position="160"/>
    </location>
</feature>
<name>A0A9W6BI83_9CHLO</name>
<feature type="compositionally biased region" description="Gly residues" evidence="1">
    <location>
        <begin position="84"/>
        <end position="94"/>
    </location>
</feature>
<feature type="transmembrane region" description="Helical" evidence="2">
    <location>
        <begin position="112"/>
        <end position="131"/>
    </location>
</feature>
<proteinExistence type="predicted"/>
<keyword evidence="2" id="KW-1133">Transmembrane helix</keyword>
<evidence type="ECO:0000313" key="3">
    <source>
        <dbReference type="EMBL" id="GLC52691.1"/>
    </source>
</evidence>
<sequence>MSAQHSAPAGPVEHRPERTFDIEAAAMERQADGKLSSSFGGNGRDDLAPPPLPSHPAPTAPAPHQAALNTRTNNEMYVSSGSTGTAGSGGGGGDPAASSTQQLGIRRRKERLVLACNAYTVFFLWLLKFFLPAGTLAAAAAGQSGTVGSLRTPTGSGRHQQSADDARRPPAADPQSAAGCCSCPPSRRKCVSDWLATPFRRMTFVEGSDLIVETTGPGPLSSPRSILHFAHELLLGPPALALLSLALQVSIPICVLRQWFLDDGHSVGTMLSTFYTVAAAGDTPTAGDDTTTTAKGPWAPTVVVPHTRVLLVFLKVVVSLYVFYYIMLQDYKCICYMMLPVFRLFGVKRVQLVGRVTVFVVIIFLCFVYAASALIVFFVSLVLIAKSPNAEQTLLSGVGALFILEADDMLVYVTENDFEVARTLFEKYWRDSAKERQWEDFKRAEQAFDRKWRARAKEWAPEEFERAEALFQQKWAELAREQRLDRFRLCMYMVTVLFFPLVCIGLLLDFCIAIGRYS</sequence>
<keyword evidence="2" id="KW-0812">Transmembrane</keyword>
<dbReference type="EMBL" id="BRXU01000006">
    <property type="protein sequence ID" value="GLC52691.1"/>
    <property type="molecule type" value="Genomic_DNA"/>
</dbReference>
<keyword evidence="4" id="KW-1185">Reference proteome</keyword>
<evidence type="ECO:0000313" key="4">
    <source>
        <dbReference type="Proteomes" id="UP001165080"/>
    </source>
</evidence>
<feature type="region of interest" description="Disordered" evidence="1">
    <location>
        <begin position="144"/>
        <end position="179"/>
    </location>
</feature>
<organism evidence="3 4">
    <name type="scientific">Pleodorina starrii</name>
    <dbReference type="NCBI Taxonomy" id="330485"/>
    <lineage>
        <taxon>Eukaryota</taxon>
        <taxon>Viridiplantae</taxon>
        <taxon>Chlorophyta</taxon>
        <taxon>core chlorophytes</taxon>
        <taxon>Chlorophyceae</taxon>
        <taxon>CS clade</taxon>
        <taxon>Chlamydomonadales</taxon>
        <taxon>Volvocaceae</taxon>
        <taxon>Pleodorina</taxon>
    </lineage>
</organism>